<feature type="compositionally biased region" description="Basic and acidic residues" evidence="1">
    <location>
        <begin position="205"/>
        <end position="226"/>
    </location>
</feature>
<dbReference type="PANTHER" id="PTHR31973:SF187">
    <property type="entry name" value="MUTATOR TRANSPOSASE MUDRA PROTEIN"/>
    <property type="match status" value="1"/>
</dbReference>
<accession>A0A5E4FL06</accession>
<organism evidence="3 4">
    <name type="scientific">Prunus dulcis</name>
    <name type="common">Almond</name>
    <name type="synonym">Amygdalus dulcis</name>
    <dbReference type="NCBI Taxonomy" id="3755"/>
    <lineage>
        <taxon>Eukaryota</taxon>
        <taxon>Viridiplantae</taxon>
        <taxon>Streptophyta</taxon>
        <taxon>Embryophyta</taxon>
        <taxon>Tracheophyta</taxon>
        <taxon>Spermatophyta</taxon>
        <taxon>Magnoliopsida</taxon>
        <taxon>eudicotyledons</taxon>
        <taxon>Gunneridae</taxon>
        <taxon>Pentapetalae</taxon>
        <taxon>rosids</taxon>
        <taxon>fabids</taxon>
        <taxon>Rosales</taxon>
        <taxon>Rosaceae</taxon>
        <taxon>Amygdaloideae</taxon>
        <taxon>Amygdaleae</taxon>
        <taxon>Prunus</taxon>
    </lineage>
</organism>
<dbReference type="Pfam" id="PF10551">
    <property type="entry name" value="MULE"/>
    <property type="match status" value="1"/>
</dbReference>
<feature type="domain" description="MULE transposase" evidence="2">
    <location>
        <begin position="378"/>
        <end position="469"/>
    </location>
</feature>
<reference evidence="4" key="1">
    <citation type="journal article" date="2020" name="Plant J.">
        <title>Transposons played a major role in the diversification between the closely related almond and peach genomes: results from the almond genome sequence.</title>
        <authorList>
            <person name="Alioto T."/>
            <person name="Alexiou K.G."/>
            <person name="Bardil A."/>
            <person name="Barteri F."/>
            <person name="Castanera R."/>
            <person name="Cruz F."/>
            <person name="Dhingra A."/>
            <person name="Duval H."/>
            <person name="Fernandez I Marti A."/>
            <person name="Frias L."/>
            <person name="Galan B."/>
            <person name="Garcia J.L."/>
            <person name="Howad W."/>
            <person name="Gomez-Garrido J."/>
            <person name="Gut M."/>
            <person name="Julca I."/>
            <person name="Morata J."/>
            <person name="Puigdomenech P."/>
            <person name="Ribeca P."/>
            <person name="Rubio Cabetas M.J."/>
            <person name="Vlasova A."/>
            <person name="Wirthensohn M."/>
            <person name="Garcia-Mas J."/>
            <person name="Gabaldon T."/>
            <person name="Casacuberta J.M."/>
            <person name="Arus P."/>
        </authorList>
    </citation>
    <scope>NUCLEOTIDE SEQUENCE [LARGE SCALE GENOMIC DNA]</scope>
    <source>
        <strain evidence="4">cv. Texas</strain>
    </source>
</reference>
<gene>
    <name evidence="3" type="ORF">ALMOND_2B026071</name>
</gene>
<name>A0A5E4FL06_PRUDU</name>
<dbReference type="EMBL" id="CABIKO010000152">
    <property type="protein sequence ID" value="VVA28874.1"/>
    <property type="molecule type" value="Genomic_DNA"/>
</dbReference>
<feature type="compositionally biased region" description="Polar residues" evidence="1">
    <location>
        <begin position="85"/>
        <end position="94"/>
    </location>
</feature>
<protein>
    <submittedName>
        <fullName evidence="3">PREDICTED: LOC18777017 isoform</fullName>
    </submittedName>
</protein>
<evidence type="ECO:0000259" key="2">
    <source>
        <dbReference type="Pfam" id="PF10551"/>
    </source>
</evidence>
<sequence>MRENVPEVRMINMYMDHRDNLDDVLNSQTDSNTYCHYSSQVYHYADDVRSPGVILQELPEYDKAIVLHDKLDKTTSNEVHKTRKPTPSMNSATTKGEEKVVEGCVQHDTTKATSKGTENVAEVDGGFVDAEINEVRRSVSKRNPSIQQEADNANDSSKTDDESDPNFVDNEYDGEWGGANVDQSVPKPSIVGDFVDNEDMFAKTDDEQHLRGAPQSDKESTGHRFPEFNPSYDMGTVEFESEKYRIRAICAAENYPFEIYVSKMQHEDTLQVKRLDPKHTCSRATIQRNINSGISLSKARRAKNKALKILEGTITAQYARLWDYAAELRNTNPGTTVQIKCDFNVLLQRPMFHRMYICLGAYKEGFKAGCKPLIGLGGCHLKSPYGGQLLSAVGLDASNMAWVIAYAQVEMETNDLWIWVLQLLVKDIELANQYGFAFISDKQKGLVEAFEEVVPNCDHRFCARHLSTNFSLVFKGKILKDAMWRAAFATTVPEFRRAMEVLRTLDGEAYT</sequence>
<dbReference type="AlphaFoldDB" id="A0A5E4FL06"/>
<evidence type="ECO:0000313" key="4">
    <source>
        <dbReference type="Proteomes" id="UP000327085"/>
    </source>
</evidence>
<feature type="region of interest" description="Disordered" evidence="1">
    <location>
        <begin position="76"/>
        <end position="98"/>
    </location>
</feature>
<evidence type="ECO:0000256" key="1">
    <source>
        <dbReference type="SAM" id="MobiDB-lite"/>
    </source>
</evidence>
<feature type="region of interest" description="Disordered" evidence="1">
    <location>
        <begin position="205"/>
        <end position="229"/>
    </location>
</feature>
<dbReference type="InParanoid" id="A0A5E4FL06"/>
<proteinExistence type="predicted"/>
<feature type="region of interest" description="Disordered" evidence="1">
    <location>
        <begin position="138"/>
        <end position="187"/>
    </location>
</feature>
<dbReference type="PANTHER" id="PTHR31973">
    <property type="entry name" value="POLYPROTEIN, PUTATIVE-RELATED"/>
    <property type="match status" value="1"/>
</dbReference>
<dbReference type="OMA" id="QYGFAFI"/>
<evidence type="ECO:0000313" key="3">
    <source>
        <dbReference type="EMBL" id="VVA28874.1"/>
    </source>
</evidence>
<dbReference type="Proteomes" id="UP000327085">
    <property type="component" value="Chromosome 7"/>
</dbReference>
<feature type="compositionally biased region" description="Polar residues" evidence="1">
    <location>
        <begin position="141"/>
        <end position="156"/>
    </location>
</feature>
<dbReference type="Gramene" id="VVA28874">
    <property type="protein sequence ID" value="VVA28874"/>
    <property type="gene ID" value="Prudul26B026071"/>
</dbReference>
<dbReference type="InterPro" id="IPR018289">
    <property type="entry name" value="MULE_transposase_dom"/>
</dbReference>